<comment type="caution">
    <text evidence="1">The sequence shown here is derived from an EMBL/GenBank/DDBJ whole genome shotgun (WGS) entry which is preliminary data.</text>
</comment>
<dbReference type="Proteomes" id="UP000275719">
    <property type="component" value="Unassembled WGS sequence"/>
</dbReference>
<dbReference type="AlphaFoldDB" id="A0A3P3VU51"/>
<protein>
    <submittedName>
        <fullName evidence="1">Uncharacterized protein</fullName>
    </submittedName>
</protein>
<name>A0A3P3VU51_9FLAO</name>
<evidence type="ECO:0000313" key="2">
    <source>
        <dbReference type="Proteomes" id="UP000275719"/>
    </source>
</evidence>
<accession>A0A3P3VU51</accession>
<dbReference type="RefSeq" id="WP_125020376.1">
    <property type="nucleotide sequence ID" value="NZ_RQVQ01000093.1"/>
</dbReference>
<evidence type="ECO:0000313" key="1">
    <source>
        <dbReference type="EMBL" id="RRJ86342.1"/>
    </source>
</evidence>
<proteinExistence type="predicted"/>
<dbReference type="EMBL" id="RQVQ01000093">
    <property type="protein sequence ID" value="RRJ86342.1"/>
    <property type="molecule type" value="Genomic_DNA"/>
</dbReference>
<organism evidence="1 2">
    <name type="scientific">Paenimyroides tangerinum</name>
    <dbReference type="NCBI Taxonomy" id="2488728"/>
    <lineage>
        <taxon>Bacteria</taxon>
        <taxon>Pseudomonadati</taxon>
        <taxon>Bacteroidota</taxon>
        <taxon>Flavobacteriia</taxon>
        <taxon>Flavobacteriales</taxon>
        <taxon>Flavobacteriaceae</taxon>
        <taxon>Paenimyroides</taxon>
    </lineage>
</organism>
<keyword evidence="2" id="KW-1185">Reference proteome</keyword>
<gene>
    <name evidence="1" type="ORF">EG240_16250</name>
</gene>
<dbReference type="OrthoDB" id="3678706at2"/>
<reference evidence="1 2" key="1">
    <citation type="submission" date="2018-11" db="EMBL/GenBank/DDBJ databases">
        <title>Flavobacterium sp. nov., YIM 102701-2 draft genome.</title>
        <authorList>
            <person name="Li G."/>
            <person name="Jiang Y."/>
        </authorList>
    </citation>
    <scope>NUCLEOTIDE SEQUENCE [LARGE SCALE GENOMIC DNA]</scope>
    <source>
        <strain evidence="1 2">YIM 102701-2</strain>
    </source>
</reference>
<sequence>MNLAYPSQKIQDWFTQQWVILWGRKINIDDENWLLGPFGNLNGIGEDFIHQLAEKEHLIILRNQENQGLINCFKDLNLPGNELEVLSDKIIDFYENTSNYELNFKVKWNPFFKFFGLLVQVLFSKRINQLNLPLKNNIEKETLNSEIIQLLDSKTKQIKYTFWLRKTIDTNVVVYSGIYGTCKLPSGKTCVKAIFPLPKGNATVILNPIVSKNGGLKLESSGKKFGDAGFYFLLEDSKGQNWAQFIKTFRDSLVVGENKTEIVAVQTLSLWNLKVLELKYQIIKKLNI</sequence>